<dbReference type="InterPro" id="IPR032466">
    <property type="entry name" value="Metal_Hydrolase"/>
</dbReference>
<dbReference type="Pfam" id="PF12680">
    <property type="entry name" value="SnoaL_2"/>
    <property type="match status" value="1"/>
</dbReference>
<evidence type="ECO:0000313" key="5">
    <source>
        <dbReference type="Proteomes" id="UP000598820"/>
    </source>
</evidence>
<reference evidence="4" key="1">
    <citation type="submission" date="2020-09" db="EMBL/GenBank/DDBJ databases">
        <authorList>
            <person name="Kim M.K."/>
        </authorList>
    </citation>
    <scope>NUCLEOTIDE SEQUENCE</scope>
    <source>
        <strain evidence="4">BT702</strain>
    </source>
</reference>
<accession>A0A926XZX8</accession>
<dbReference type="SUPFAM" id="SSF51556">
    <property type="entry name" value="Metallo-dependent hydrolases"/>
    <property type="match status" value="1"/>
</dbReference>
<dbReference type="SUPFAM" id="SSF54427">
    <property type="entry name" value="NTF2-like"/>
    <property type="match status" value="1"/>
</dbReference>
<evidence type="ECO:0000256" key="1">
    <source>
        <dbReference type="SAM" id="SignalP"/>
    </source>
</evidence>
<dbReference type="Pfam" id="PF01979">
    <property type="entry name" value="Amidohydro_1"/>
    <property type="match status" value="1"/>
</dbReference>
<dbReference type="InterPro" id="IPR032710">
    <property type="entry name" value="NTF2-like_dom_sf"/>
</dbReference>
<dbReference type="InterPro" id="IPR006680">
    <property type="entry name" value="Amidohydro-rel"/>
</dbReference>
<evidence type="ECO:0000259" key="2">
    <source>
        <dbReference type="Pfam" id="PF01979"/>
    </source>
</evidence>
<dbReference type="AlphaFoldDB" id="A0A926XZX8"/>
<name>A0A926XZX8_9BACT</name>
<dbReference type="SUPFAM" id="SSF51338">
    <property type="entry name" value="Composite domain of metallo-dependent hydrolases"/>
    <property type="match status" value="1"/>
</dbReference>
<dbReference type="Gene3D" id="3.20.20.140">
    <property type="entry name" value="Metal-dependent hydrolases"/>
    <property type="match status" value="1"/>
</dbReference>
<dbReference type="Proteomes" id="UP000598820">
    <property type="component" value="Unassembled WGS sequence"/>
</dbReference>
<keyword evidence="1" id="KW-0732">Signal</keyword>
<feature type="signal peptide" evidence="1">
    <location>
        <begin position="1"/>
        <end position="18"/>
    </location>
</feature>
<dbReference type="Gene3D" id="3.10.450.50">
    <property type="match status" value="1"/>
</dbReference>
<evidence type="ECO:0000259" key="3">
    <source>
        <dbReference type="Pfam" id="PF12680"/>
    </source>
</evidence>
<sequence length="589" mass="65528">MPKLLLLLLTLLATPVLAQTSQNTGSEAARDMSTQPAGPVLITNGNLVDVETGQVREGMSLLIENGLIRKIGKNLTPPTGATVVDATGKWLMPGLIDSHIHLFQSGGLYTRPDGIDLRKYRPYETERQWLRDNMGDLLRRYLACGITTVIDVGGPISQYPYRDRFNQQATSPQILLTGPLISTYQPEAFKIEDTPILKANTPEEAREQVRKQLSYKPDFIKIWYIVRGVGTGEETQAMVKAAIDESHKNGLKVAIHTQELLAAKLGVKFGADYLVHSPEDGLVDDELIALMKQKNVSYNPTMVVVGGIKGFFTDSRKLTPYEFTRANPYVLGSLFDTKHIPEPALKKRMDEYLNGPTFATRQTRRDSIVRANLIRVWKAGVNVVTGTDAGNPGTFHGTSYIDELQAMKTAGLTNADLLKASTFNAARILNKEEQIGSLAEGKWANVLVLPQNPLTDLTTLTRIETVVNRGYVMTPAQLLPDKPEDLAQRQLNAYNARNLEAFLEPYAEDVEIYNLPYELRSKGKEAMRKNYAFLANTPALHCELVNRIVMNNTVIDHERVTFAADKAPVQAVAIYKIENGKIKQVYFTK</sequence>
<feature type="chain" id="PRO_5036700877" evidence="1">
    <location>
        <begin position="19"/>
        <end position="589"/>
    </location>
</feature>
<dbReference type="Gene3D" id="2.30.40.10">
    <property type="entry name" value="Urease, subunit C, domain 1"/>
    <property type="match status" value="1"/>
</dbReference>
<evidence type="ECO:0000313" key="4">
    <source>
        <dbReference type="EMBL" id="MBD2701342.1"/>
    </source>
</evidence>
<feature type="domain" description="SnoaL-like" evidence="3">
    <location>
        <begin position="488"/>
        <end position="584"/>
    </location>
</feature>
<dbReference type="PANTHER" id="PTHR43135">
    <property type="entry name" value="ALPHA-D-RIBOSE 1-METHYLPHOSPHONATE 5-TRIPHOSPHATE DIPHOSPHATASE"/>
    <property type="match status" value="1"/>
</dbReference>
<dbReference type="PANTHER" id="PTHR43135:SF3">
    <property type="entry name" value="ALPHA-D-RIBOSE 1-METHYLPHOSPHONATE 5-TRIPHOSPHATE DIPHOSPHATASE"/>
    <property type="match status" value="1"/>
</dbReference>
<protein>
    <submittedName>
        <fullName evidence="4">Amidohydrolase family protein</fullName>
    </submittedName>
</protein>
<feature type="domain" description="Amidohydrolase-related" evidence="2">
    <location>
        <begin position="91"/>
        <end position="468"/>
    </location>
</feature>
<keyword evidence="5" id="KW-1185">Reference proteome</keyword>
<gene>
    <name evidence="4" type="ORF">IC229_11885</name>
</gene>
<dbReference type="InterPro" id="IPR011059">
    <property type="entry name" value="Metal-dep_hydrolase_composite"/>
</dbReference>
<dbReference type="InterPro" id="IPR051781">
    <property type="entry name" value="Metallo-dep_Hydrolase"/>
</dbReference>
<comment type="caution">
    <text evidence="4">The sequence shown here is derived from an EMBL/GenBank/DDBJ whole genome shotgun (WGS) entry which is preliminary data.</text>
</comment>
<proteinExistence type="predicted"/>
<dbReference type="GO" id="GO:0016810">
    <property type="term" value="F:hydrolase activity, acting on carbon-nitrogen (but not peptide) bonds"/>
    <property type="evidence" value="ECO:0007669"/>
    <property type="project" value="InterPro"/>
</dbReference>
<dbReference type="RefSeq" id="WP_190887201.1">
    <property type="nucleotide sequence ID" value="NZ_JACWZY010000008.1"/>
</dbReference>
<dbReference type="InterPro" id="IPR037401">
    <property type="entry name" value="SnoaL-like"/>
</dbReference>
<organism evidence="4 5">
    <name type="scientific">Spirosoma profusum</name>
    <dbReference type="NCBI Taxonomy" id="2771354"/>
    <lineage>
        <taxon>Bacteria</taxon>
        <taxon>Pseudomonadati</taxon>
        <taxon>Bacteroidota</taxon>
        <taxon>Cytophagia</taxon>
        <taxon>Cytophagales</taxon>
        <taxon>Cytophagaceae</taxon>
        <taxon>Spirosoma</taxon>
    </lineage>
</organism>
<dbReference type="EMBL" id="JACWZY010000008">
    <property type="protein sequence ID" value="MBD2701342.1"/>
    <property type="molecule type" value="Genomic_DNA"/>
</dbReference>